<dbReference type="RefSeq" id="XP_033518729.1">
    <property type="nucleotide sequence ID" value="XM_033673131.1"/>
</dbReference>
<organism evidence="1 2">
    <name type="scientific">Dothidotthia symphoricarpi CBS 119687</name>
    <dbReference type="NCBI Taxonomy" id="1392245"/>
    <lineage>
        <taxon>Eukaryota</taxon>
        <taxon>Fungi</taxon>
        <taxon>Dikarya</taxon>
        <taxon>Ascomycota</taxon>
        <taxon>Pezizomycotina</taxon>
        <taxon>Dothideomycetes</taxon>
        <taxon>Pleosporomycetidae</taxon>
        <taxon>Pleosporales</taxon>
        <taxon>Dothidotthiaceae</taxon>
        <taxon>Dothidotthia</taxon>
    </lineage>
</organism>
<dbReference type="EMBL" id="ML977519">
    <property type="protein sequence ID" value="KAF2124336.1"/>
    <property type="molecule type" value="Genomic_DNA"/>
</dbReference>
<accession>A0A6A5ZYG2</accession>
<dbReference type="AlphaFoldDB" id="A0A6A5ZYG2"/>
<gene>
    <name evidence="1" type="ORF">P153DRAFT_435105</name>
</gene>
<dbReference type="OrthoDB" id="5423818at2759"/>
<protein>
    <submittedName>
        <fullName evidence="1">Uncharacterized protein</fullName>
    </submittedName>
</protein>
<name>A0A6A5ZYG2_9PLEO</name>
<dbReference type="Proteomes" id="UP000799771">
    <property type="component" value="Unassembled WGS sequence"/>
</dbReference>
<keyword evidence="2" id="KW-1185">Reference proteome</keyword>
<sequence length="172" mass="19632">MGFLPMMISRSSPAPPFIHDRIYQCSEGDVKEPIARAMVCINAHIGAMPSGRNFVNEMVHHERDGILESFILALFGDSKGQIRSGELHLPYLLKMVRKVAQRYQQDLVNPSADSASYNWKRWIFVETLRRTVFLVHAMNVLSARLKRQNPFFHEALDDDLILDMPLPAPASR</sequence>
<dbReference type="GeneID" id="54413563"/>
<proteinExistence type="predicted"/>
<reference evidence="1" key="1">
    <citation type="journal article" date="2020" name="Stud. Mycol.">
        <title>101 Dothideomycetes genomes: a test case for predicting lifestyles and emergence of pathogens.</title>
        <authorList>
            <person name="Haridas S."/>
            <person name="Albert R."/>
            <person name="Binder M."/>
            <person name="Bloem J."/>
            <person name="Labutti K."/>
            <person name="Salamov A."/>
            <person name="Andreopoulos B."/>
            <person name="Baker S."/>
            <person name="Barry K."/>
            <person name="Bills G."/>
            <person name="Bluhm B."/>
            <person name="Cannon C."/>
            <person name="Castanera R."/>
            <person name="Culley D."/>
            <person name="Daum C."/>
            <person name="Ezra D."/>
            <person name="Gonzalez J."/>
            <person name="Henrissat B."/>
            <person name="Kuo A."/>
            <person name="Liang C."/>
            <person name="Lipzen A."/>
            <person name="Lutzoni F."/>
            <person name="Magnuson J."/>
            <person name="Mondo S."/>
            <person name="Nolan M."/>
            <person name="Ohm R."/>
            <person name="Pangilinan J."/>
            <person name="Park H.-J."/>
            <person name="Ramirez L."/>
            <person name="Alfaro M."/>
            <person name="Sun H."/>
            <person name="Tritt A."/>
            <person name="Yoshinaga Y."/>
            <person name="Zwiers L.-H."/>
            <person name="Turgeon B."/>
            <person name="Goodwin S."/>
            <person name="Spatafora J."/>
            <person name="Crous P."/>
            <person name="Grigoriev I."/>
        </authorList>
    </citation>
    <scope>NUCLEOTIDE SEQUENCE</scope>
    <source>
        <strain evidence="1">CBS 119687</strain>
    </source>
</reference>
<evidence type="ECO:0000313" key="2">
    <source>
        <dbReference type="Proteomes" id="UP000799771"/>
    </source>
</evidence>
<evidence type="ECO:0000313" key="1">
    <source>
        <dbReference type="EMBL" id="KAF2124336.1"/>
    </source>
</evidence>